<dbReference type="PROSITE" id="PS51257">
    <property type="entry name" value="PROKAR_LIPOPROTEIN"/>
    <property type="match status" value="1"/>
</dbReference>
<protein>
    <submittedName>
        <fullName evidence="2">WYL domain-containing protein</fullName>
    </submittedName>
</protein>
<dbReference type="PANTHER" id="PTHR34580:SF1">
    <property type="entry name" value="PROTEIN PAFC"/>
    <property type="match status" value="1"/>
</dbReference>
<gene>
    <name evidence="2" type="ORF">QUW28_07180</name>
</gene>
<organism evidence="2 3">
    <name type="scientific">Enorma phocaeensis</name>
    <dbReference type="NCBI Taxonomy" id="1871019"/>
    <lineage>
        <taxon>Bacteria</taxon>
        <taxon>Bacillati</taxon>
        <taxon>Actinomycetota</taxon>
        <taxon>Coriobacteriia</taxon>
        <taxon>Coriobacteriales</taxon>
        <taxon>Coriobacteriaceae</taxon>
        <taxon>Enorma</taxon>
    </lineage>
</organism>
<dbReference type="PROSITE" id="PS52050">
    <property type="entry name" value="WYL"/>
    <property type="match status" value="1"/>
</dbReference>
<dbReference type="InterPro" id="IPR026881">
    <property type="entry name" value="WYL_dom"/>
</dbReference>
<feature type="domain" description="WYL" evidence="1">
    <location>
        <begin position="171"/>
        <end position="235"/>
    </location>
</feature>
<reference evidence="3" key="1">
    <citation type="submission" date="2023-06" db="EMBL/GenBank/DDBJ databases">
        <title>Identification and characterization of horizontal gene transfer across gut microbiota members of farm animals based on homology search.</title>
        <authorList>
            <person name="Zeman M."/>
            <person name="Kubasova T."/>
            <person name="Jahodarova E."/>
            <person name="Nykrynova M."/>
            <person name="Rychlik I."/>
        </authorList>
    </citation>
    <scope>NUCLEOTIDE SEQUENCE [LARGE SCALE GENOMIC DNA]</scope>
    <source>
        <strain evidence="3">154_Feed</strain>
    </source>
</reference>
<evidence type="ECO:0000313" key="2">
    <source>
        <dbReference type="EMBL" id="MDM8275273.1"/>
    </source>
</evidence>
<dbReference type="RefSeq" id="WP_289545276.1">
    <property type="nucleotide sequence ID" value="NZ_JAUDDZ010000009.1"/>
</dbReference>
<dbReference type="Pfam" id="PF13280">
    <property type="entry name" value="WYL"/>
    <property type="match status" value="1"/>
</dbReference>
<reference evidence="2 3" key="2">
    <citation type="submission" date="2023-06" db="EMBL/GenBank/DDBJ databases">
        <authorList>
            <person name="Zeman M."/>
            <person name="Kubasova T."/>
            <person name="Jahodarova E."/>
            <person name="Nykrynova M."/>
            <person name="Rychlik I."/>
        </authorList>
    </citation>
    <scope>NUCLEOTIDE SEQUENCE [LARGE SCALE GENOMIC DNA]</scope>
    <source>
        <strain evidence="2 3">154_Feed</strain>
    </source>
</reference>
<evidence type="ECO:0000313" key="3">
    <source>
        <dbReference type="Proteomes" id="UP001529421"/>
    </source>
</evidence>
<dbReference type="EMBL" id="JAUDDZ010000009">
    <property type="protein sequence ID" value="MDM8275273.1"/>
    <property type="molecule type" value="Genomic_DNA"/>
</dbReference>
<name>A0ABT7V9U2_9ACTN</name>
<dbReference type="Proteomes" id="UP001529421">
    <property type="component" value="Unassembled WGS sequence"/>
</dbReference>
<keyword evidence="3" id="KW-1185">Reference proteome</keyword>
<comment type="caution">
    <text evidence="2">The sequence shown here is derived from an EMBL/GenBank/DDBJ whole genome shotgun (WGS) entry which is preliminary data.</text>
</comment>
<evidence type="ECO:0000259" key="1">
    <source>
        <dbReference type="Pfam" id="PF13280"/>
    </source>
</evidence>
<sequence>MPRSTTEREDSAQRLLNLLFALSSACVPLSTEEIVSDSDIGYGSGQRASDERKFRRDRDELARHGVIIAEVRPEGTPENEEARWAIDRARTFAAGGIITADDADVLLHAIDDYLSVPGTPLRRPLAGVCRKLVRACNDASRACPNGAGGATSGHPANEADGKGCREAEQMVDAVWGALMLRHKLPIAYRDAAGGETRRTVAVYGLFSHDGNTYFTGLDDLTGSVRTFRVDRIERAWRPRGAYRIPEDFDVREWLFLPFDFSDDSPILARFSLPDSTPRDEAIAIGHGRGTLSHDGGGRWQWQVEVRDVAAAAAFALARARSGMRPEEPPELVETWTSMIEQVVSAHEDR</sequence>
<accession>A0ABT7V9U2</accession>
<proteinExistence type="predicted"/>
<dbReference type="PANTHER" id="PTHR34580">
    <property type="match status" value="1"/>
</dbReference>
<dbReference type="InterPro" id="IPR051534">
    <property type="entry name" value="CBASS_pafABC_assoc_protein"/>
</dbReference>